<reference evidence="3 6" key="3">
    <citation type="submission" date="2020-11" db="EMBL/GenBank/DDBJ databases">
        <title>Closed and high quality bacterial genomes of the OMM12 community.</title>
        <authorList>
            <person name="Marbouty M."/>
            <person name="Lamy-Besnier Q."/>
            <person name="Debarbieux L."/>
            <person name="Koszul R."/>
        </authorList>
    </citation>
    <scope>NUCLEOTIDE SEQUENCE [LARGE SCALE GENOMIC DNA]</scope>
    <source>
        <strain evidence="3 6">KB18</strain>
    </source>
</reference>
<dbReference type="EMBL" id="CP065321">
    <property type="protein sequence ID" value="QQR31559.1"/>
    <property type="molecule type" value="Genomic_DNA"/>
</dbReference>
<proteinExistence type="predicted"/>
<dbReference type="EMBL" id="CP021422">
    <property type="protein sequence ID" value="ASB40920.1"/>
    <property type="molecule type" value="Genomic_DNA"/>
</dbReference>
<dbReference type="EMBL" id="CP021422">
    <property type="protein sequence ID" value="ASB42280.1"/>
    <property type="molecule type" value="Genomic_DNA"/>
</dbReference>
<evidence type="ECO:0000313" key="6">
    <source>
        <dbReference type="Proteomes" id="UP000596035"/>
    </source>
</evidence>
<keyword evidence="5" id="KW-1185">Reference proteome</keyword>
<name>A0A1Z2XV21_9FIRM</name>
<dbReference type="Gene3D" id="3.40.1350.10">
    <property type="match status" value="1"/>
</dbReference>
<dbReference type="Proteomes" id="UP000596035">
    <property type="component" value="Chromosome"/>
</dbReference>
<evidence type="ECO:0000313" key="2">
    <source>
        <dbReference type="EMBL" id="ASB42280.1"/>
    </source>
</evidence>
<dbReference type="Pfam" id="PF13589">
    <property type="entry name" value="HATPase_c_3"/>
    <property type="match status" value="1"/>
</dbReference>
<dbReference type="InterPro" id="IPR011856">
    <property type="entry name" value="tRNA_endonuc-like_dom_sf"/>
</dbReference>
<evidence type="ECO:0000313" key="5">
    <source>
        <dbReference type="Proteomes" id="UP000196710"/>
    </source>
</evidence>
<organism evidence="3 6">
    <name type="scientific">Acutalibacter muris</name>
    <dbReference type="NCBI Taxonomy" id="1796620"/>
    <lineage>
        <taxon>Bacteria</taxon>
        <taxon>Bacillati</taxon>
        <taxon>Bacillota</taxon>
        <taxon>Clostridia</taxon>
        <taxon>Eubacteriales</taxon>
        <taxon>Acutalibacteraceae</taxon>
        <taxon>Acutalibacter</taxon>
    </lineage>
</organism>
<dbReference type="GO" id="GO:0003676">
    <property type="term" value="F:nucleic acid binding"/>
    <property type="evidence" value="ECO:0007669"/>
    <property type="project" value="InterPro"/>
</dbReference>
<reference evidence="1" key="1">
    <citation type="journal article" date="2017" name="Genome Announc.">
        <title>High-Quality Whole-Genome Sequences of the Oligo-Mouse-Microbiota Bacterial Community.</title>
        <authorList>
            <person name="Garzetti D."/>
            <person name="Brugiroux S."/>
            <person name="Bunk B."/>
            <person name="Pukall R."/>
            <person name="McCoy K.D."/>
            <person name="Macpherson A.J."/>
            <person name="Stecher B."/>
        </authorList>
    </citation>
    <scope>NUCLEOTIDE SEQUENCE</scope>
    <source>
        <strain evidence="1">KB18</strain>
    </source>
</reference>
<keyword evidence="3" id="KW-0067">ATP-binding</keyword>
<evidence type="ECO:0000313" key="1">
    <source>
        <dbReference type="EMBL" id="ASB40920.1"/>
    </source>
</evidence>
<evidence type="ECO:0000313" key="4">
    <source>
        <dbReference type="EMBL" id="QQR31559.1"/>
    </source>
</evidence>
<evidence type="ECO:0000313" key="3">
    <source>
        <dbReference type="EMBL" id="QQR30201.1"/>
    </source>
</evidence>
<accession>A0A1Z2XV21</accession>
<keyword evidence="3" id="KW-0547">Nucleotide-binding</keyword>
<dbReference type="SUPFAM" id="SSF55874">
    <property type="entry name" value="ATPase domain of HSP90 chaperone/DNA topoisomerase II/histidine kinase"/>
    <property type="match status" value="1"/>
</dbReference>
<dbReference type="KEGG" id="amur:ADH66_17415"/>
<dbReference type="REBASE" id="205074">
    <property type="entry name" value="AmuKB18ORF17410P"/>
</dbReference>
<dbReference type="KEGG" id="amur:ADH66_09790"/>
<dbReference type="Gene3D" id="3.30.565.10">
    <property type="entry name" value="Histidine kinase-like ATPase, C-terminal domain"/>
    <property type="match status" value="1"/>
</dbReference>
<gene>
    <name evidence="1" type="ORF">ADH66_09790</name>
    <name evidence="2" type="ORF">ADH66_17415</name>
    <name evidence="3" type="ORF">I5Q82_00120</name>
    <name evidence="4" type="ORF">I5Q82_07815</name>
</gene>
<reference evidence="5" key="2">
    <citation type="submission" date="2017-05" db="EMBL/GenBank/DDBJ databases">
        <title>Improved OligoMM genomes.</title>
        <authorList>
            <person name="Garzetti D."/>
        </authorList>
    </citation>
    <scope>NUCLEOTIDE SEQUENCE [LARGE SCALE GENOMIC DNA]</scope>
    <source>
        <strain evidence="5">KB18</strain>
    </source>
</reference>
<dbReference type="InterPro" id="IPR036890">
    <property type="entry name" value="HATPase_C_sf"/>
</dbReference>
<dbReference type="EMBL" id="CP065321">
    <property type="protein sequence ID" value="QQR30201.1"/>
    <property type="molecule type" value="Genomic_DNA"/>
</dbReference>
<dbReference type="Proteomes" id="UP000196710">
    <property type="component" value="Chromosome"/>
</dbReference>
<dbReference type="REBASE" id="205440">
    <property type="entry name" value="AmuKB18ORF9785P"/>
</dbReference>
<protein>
    <submittedName>
        <fullName evidence="3">ATP-binding protein</fullName>
    </submittedName>
</protein>
<dbReference type="RefSeq" id="WP_066538200.1">
    <property type="nucleotide sequence ID" value="NZ_CP021422.1"/>
</dbReference>
<dbReference type="GO" id="GO:0005524">
    <property type="term" value="F:ATP binding"/>
    <property type="evidence" value="ECO:0007669"/>
    <property type="project" value="UniProtKB-KW"/>
</dbReference>
<dbReference type="AlphaFoldDB" id="A0A1Z2XV21"/>
<sequence>MNQPKFQMSINLQVLNHLGLNLYSNTSAVLSEVVANAWDADAKEVLIEINGDSISITDNGIGMNLSDINNKYLTVGYQKRSESGLSPILHRPVMGRKGIGKLSLFSIANVVEVYSKKDGEINGFKIDANSLKEAIKTNDTYLPTELSPDNITFCGNGTKIILNDLKKKRTAALATHLRQRLARRFAIIGAKNNFKVSINGDEIVISDRNYLSKAQCVWMFLPEDKPDEFKKDLESQTKANKIKLIKELPSTITVGEVSYHITGWIATCSEPKELDDDENLNRIVIMVRGKMAKEDIFSEIGTTALYSKYVFGELSADFLDLDDEADITTSSRQDFFEDDERYIALKEFVRKSLTSVRTDWEETRSTNGVDEACKYVVVSDWYNELKGDDKRSAKKLFGKINQLTVEKEEKKELFKHGVLAFESFKLKNELSQLEKISAENIAAFIEVAGRLDDIEATMYYQIVQERLAVIRKMQDVVSDGSLEKVIQDHLSKNLWLLDPSWDRGTEAPIVEQAFKTQFETIDASLTQEELDARLDIRYKKASNKHLIIELKKGDRTVKSQEITAQVYKYFSATKKVMATLDQPEPFEIIVLLGNHLDGKHYDEDVYQATKEALKAYHCRIMYYDELLRNAQNLYSDFLEQNKNLSTLSDIINELELG</sequence>
<dbReference type="REBASE" id="457617">
    <property type="entry name" value="AmusKB18ORF115P"/>
</dbReference>